<gene>
    <name evidence="7" type="ORF">MERGE_003055</name>
</gene>
<dbReference type="EMBL" id="CP054540">
    <property type="protein sequence ID" value="QSL65918.1"/>
    <property type="molecule type" value="Genomic_DNA"/>
</dbReference>
<keyword evidence="4" id="KW-0496">Mitochondrion</keyword>
<protein>
    <recommendedName>
        <fullName evidence="6">Large ribosomal subunit protein mL49</fullName>
    </recommendedName>
</protein>
<evidence type="ECO:0000313" key="8">
    <source>
        <dbReference type="Proteomes" id="UP000663699"/>
    </source>
</evidence>
<dbReference type="Pfam" id="PF05046">
    <property type="entry name" value="Img2"/>
    <property type="match status" value="1"/>
</dbReference>
<keyword evidence="3" id="KW-0689">Ribosomal protein</keyword>
<evidence type="ECO:0000256" key="6">
    <source>
        <dbReference type="ARBA" id="ARBA00035191"/>
    </source>
</evidence>
<evidence type="ECO:0000256" key="5">
    <source>
        <dbReference type="ARBA" id="ARBA00023274"/>
    </source>
</evidence>
<dbReference type="InterPro" id="IPR007740">
    <property type="entry name" value="Ribosomal_mL49"/>
</dbReference>
<keyword evidence="8" id="KW-1185">Reference proteome</keyword>
<evidence type="ECO:0000256" key="4">
    <source>
        <dbReference type="ARBA" id="ARBA00023128"/>
    </source>
</evidence>
<accession>A0A899G3L2</accession>
<evidence type="ECO:0000256" key="1">
    <source>
        <dbReference type="ARBA" id="ARBA00004173"/>
    </source>
</evidence>
<name>A0A899G3L2_9ASCO</name>
<dbReference type="Proteomes" id="UP000663699">
    <property type="component" value="Chromosome 9"/>
</dbReference>
<dbReference type="OrthoDB" id="19439at2759"/>
<dbReference type="AlphaFoldDB" id="A0A899G3L2"/>
<dbReference type="GO" id="GO:0006412">
    <property type="term" value="P:translation"/>
    <property type="evidence" value="ECO:0007669"/>
    <property type="project" value="InterPro"/>
</dbReference>
<evidence type="ECO:0000256" key="2">
    <source>
        <dbReference type="ARBA" id="ARBA00005677"/>
    </source>
</evidence>
<evidence type="ECO:0000256" key="3">
    <source>
        <dbReference type="ARBA" id="ARBA00022980"/>
    </source>
</evidence>
<sequence>MGFSFFFGKKINIFKITETKDKFARSFFSSILLRAYFVRRTRFGSLPVYLDIKGGGTKYLTLIRRVEGNAYELCKKLEKDLKLSRKELFVNNLTKHVIIKGSRVNEVKRILIKDGF</sequence>
<proteinExistence type="inferred from homology"/>
<dbReference type="Gene3D" id="3.30.780.10">
    <property type="entry name" value="SUI1-like domain"/>
    <property type="match status" value="1"/>
</dbReference>
<dbReference type="GO" id="GO:0005762">
    <property type="term" value="C:mitochondrial large ribosomal subunit"/>
    <property type="evidence" value="ECO:0007669"/>
    <property type="project" value="TreeGrafter"/>
</dbReference>
<keyword evidence="5" id="KW-0687">Ribonucleoprotein</keyword>
<dbReference type="PANTHER" id="PTHR13477:SF0">
    <property type="entry name" value="LARGE RIBOSOMAL SUBUNIT PROTEIN ML49"/>
    <property type="match status" value="1"/>
</dbReference>
<dbReference type="PANTHER" id="PTHR13477">
    <property type="entry name" value="MITOCHONDRIAL 39S RIBOSOMAL PROTEIN L49"/>
    <property type="match status" value="1"/>
</dbReference>
<comment type="subcellular location">
    <subcellularLocation>
        <location evidence="1">Mitochondrion</location>
    </subcellularLocation>
</comment>
<dbReference type="GO" id="GO:0003735">
    <property type="term" value="F:structural constituent of ribosome"/>
    <property type="evidence" value="ECO:0007669"/>
    <property type="project" value="InterPro"/>
</dbReference>
<reference evidence="7" key="1">
    <citation type="submission" date="2020-06" db="EMBL/GenBank/DDBJ databases">
        <title>Genomes of multiple members of Pneumocystis genus reveal paths to human pathogen Pneumocystis jirovecii.</title>
        <authorList>
            <person name="Cisse O.H."/>
            <person name="Ma L."/>
            <person name="Dekker J."/>
            <person name="Khil P."/>
            <person name="Jo J."/>
            <person name="Brenchley J."/>
            <person name="Blair R."/>
            <person name="Pahar B."/>
            <person name="Chabe M."/>
            <person name="Van Rompay K.A."/>
            <person name="Keesler R."/>
            <person name="Sukura A."/>
            <person name="Hirsch V."/>
            <person name="Kutty G."/>
            <person name="Liu Y."/>
            <person name="Peng L."/>
            <person name="Chen J."/>
            <person name="Song J."/>
            <person name="Weissenbacher-Lang C."/>
            <person name="Xu J."/>
            <person name="Upham N.S."/>
            <person name="Stajich J.E."/>
            <person name="Cuomo C.A."/>
            <person name="Cushion M.T."/>
            <person name="Kovacs J.A."/>
        </authorList>
    </citation>
    <scope>NUCLEOTIDE SEQUENCE</scope>
    <source>
        <strain evidence="7">2A</strain>
    </source>
</reference>
<comment type="similarity">
    <text evidence="2">Belongs to the mitochondrion-specific ribosomal protein mL49 family.</text>
</comment>
<organism evidence="7 8">
    <name type="scientific">Pneumocystis wakefieldiae</name>
    <dbReference type="NCBI Taxonomy" id="38082"/>
    <lineage>
        <taxon>Eukaryota</taxon>
        <taxon>Fungi</taxon>
        <taxon>Dikarya</taxon>
        <taxon>Ascomycota</taxon>
        <taxon>Taphrinomycotina</taxon>
        <taxon>Pneumocystomycetes</taxon>
        <taxon>Pneumocystaceae</taxon>
        <taxon>Pneumocystis</taxon>
    </lineage>
</organism>
<evidence type="ECO:0000313" key="7">
    <source>
        <dbReference type="EMBL" id="QSL65918.1"/>
    </source>
</evidence>